<keyword evidence="1" id="KW-0812">Transmembrane</keyword>
<sequence length="136" mass="15088">MKGQRVSLLFINSKATNRLVGIANHNSNQYTDLSTKERFASCLRPNKEKLQYTFVFVSSLLTTFAYMFDEFAKGPDVIGLIVLSGFSFAAFVLIAFIGYGPLVALFGWLTDLGSFGKFKSEVKQNLIKILVDGANQ</sequence>
<keyword evidence="1" id="KW-1133">Transmembrane helix</keyword>
<dbReference type="Proteomes" id="UP001163036">
    <property type="component" value="Chromosome 2"/>
</dbReference>
<feature type="transmembrane region" description="Helical" evidence="1">
    <location>
        <begin position="50"/>
        <end position="68"/>
    </location>
</feature>
<feature type="transmembrane region" description="Helical" evidence="1">
    <location>
        <begin position="80"/>
        <end position="109"/>
    </location>
</feature>
<reference evidence="2" key="1">
    <citation type="submission" date="2022-05" db="EMBL/GenBank/DDBJ databases">
        <title>Megaplasmid of Vibrio parahaemolyticus.</title>
        <authorList>
            <person name="Strauch E."/>
            <person name="Borowiak M."/>
        </authorList>
    </citation>
    <scope>NUCLEOTIDE SEQUENCE</scope>
    <source>
        <strain evidence="2">16-VB00198</strain>
    </source>
</reference>
<organism evidence="2 3">
    <name type="scientific">Vibrio parahaemolyticus</name>
    <dbReference type="NCBI Taxonomy" id="670"/>
    <lineage>
        <taxon>Bacteria</taxon>
        <taxon>Pseudomonadati</taxon>
        <taxon>Pseudomonadota</taxon>
        <taxon>Gammaproteobacteria</taxon>
        <taxon>Vibrionales</taxon>
        <taxon>Vibrionaceae</taxon>
        <taxon>Vibrio</taxon>
    </lineage>
</organism>
<gene>
    <name evidence="2" type="ORF">M5598_16955</name>
</gene>
<evidence type="ECO:0000313" key="3">
    <source>
        <dbReference type="Proteomes" id="UP001163036"/>
    </source>
</evidence>
<dbReference type="EMBL" id="CP097356">
    <property type="protein sequence ID" value="UYV28906.1"/>
    <property type="molecule type" value="Genomic_DNA"/>
</dbReference>
<evidence type="ECO:0000256" key="1">
    <source>
        <dbReference type="SAM" id="Phobius"/>
    </source>
</evidence>
<name>A0AA46UPX4_VIBPH</name>
<evidence type="ECO:0000313" key="2">
    <source>
        <dbReference type="EMBL" id="UYV28906.1"/>
    </source>
</evidence>
<accession>A0AA46UPX4</accession>
<dbReference type="RefSeq" id="WP_228086435.1">
    <property type="nucleotide sequence ID" value="NZ_CP097356.1"/>
</dbReference>
<protein>
    <submittedName>
        <fullName evidence="2">Uncharacterized protein</fullName>
    </submittedName>
</protein>
<keyword evidence="1" id="KW-0472">Membrane</keyword>
<proteinExistence type="predicted"/>
<dbReference type="AlphaFoldDB" id="A0AA46UPX4"/>